<proteinExistence type="predicted"/>
<feature type="region of interest" description="Disordered" evidence="1">
    <location>
        <begin position="151"/>
        <end position="200"/>
    </location>
</feature>
<reference evidence="2" key="1">
    <citation type="submission" date="2023-03" db="EMBL/GenBank/DDBJ databases">
        <title>Massive genome expansion in bonnet fungi (Mycena s.s.) driven by repeated elements and novel gene families across ecological guilds.</title>
        <authorList>
            <consortium name="Lawrence Berkeley National Laboratory"/>
            <person name="Harder C.B."/>
            <person name="Miyauchi S."/>
            <person name="Viragh M."/>
            <person name="Kuo A."/>
            <person name="Thoen E."/>
            <person name="Andreopoulos B."/>
            <person name="Lu D."/>
            <person name="Skrede I."/>
            <person name="Drula E."/>
            <person name="Henrissat B."/>
            <person name="Morin E."/>
            <person name="Kohler A."/>
            <person name="Barry K."/>
            <person name="LaButti K."/>
            <person name="Morin E."/>
            <person name="Salamov A."/>
            <person name="Lipzen A."/>
            <person name="Mereny Z."/>
            <person name="Hegedus B."/>
            <person name="Baldrian P."/>
            <person name="Stursova M."/>
            <person name="Weitz H."/>
            <person name="Taylor A."/>
            <person name="Grigoriev I.V."/>
            <person name="Nagy L.G."/>
            <person name="Martin F."/>
            <person name="Kauserud H."/>
        </authorList>
    </citation>
    <scope>NUCLEOTIDE SEQUENCE</scope>
    <source>
        <strain evidence="2">CBHHK200</strain>
    </source>
</reference>
<evidence type="ECO:0000256" key="1">
    <source>
        <dbReference type="SAM" id="MobiDB-lite"/>
    </source>
</evidence>
<comment type="caution">
    <text evidence="2">The sequence shown here is derived from an EMBL/GenBank/DDBJ whole genome shotgun (WGS) entry which is preliminary data.</text>
</comment>
<organism evidence="2 3">
    <name type="scientific">Mycena alexandri</name>
    <dbReference type="NCBI Taxonomy" id="1745969"/>
    <lineage>
        <taxon>Eukaryota</taxon>
        <taxon>Fungi</taxon>
        <taxon>Dikarya</taxon>
        <taxon>Basidiomycota</taxon>
        <taxon>Agaricomycotina</taxon>
        <taxon>Agaricomycetes</taxon>
        <taxon>Agaricomycetidae</taxon>
        <taxon>Agaricales</taxon>
        <taxon>Marasmiineae</taxon>
        <taxon>Mycenaceae</taxon>
        <taxon>Mycena</taxon>
    </lineage>
</organism>
<protein>
    <submittedName>
        <fullName evidence="2">Uncharacterized protein</fullName>
    </submittedName>
</protein>
<dbReference type="AlphaFoldDB" id="A0AAD6S0V2"/>
<accession>A0AAD6S0V2</accession>
<keyword evidence="3" id="KW-1185">Reference proteome</keyword>
<dbReference type="EMBL" id="JARJCM010000324">
    <property type="protein sequence ID" value="KAJ7018764.1"/>
    <property type="molecule type" value="Genomic_DNA"/>
</dbReference>
<dbReference type="Proteomes" id="UP001218188">
    <property type="component" value="Unassembled WGS sequence"/>
</dbReference>
<sequence length="252" mass="26553">MTANSNLRGSVKAQRRSTSGWWLGAHGHCHGALCVHSRTLLTGTTDAPTSTEESTLLLGPTAPSTLSNKRVLLYGLLMHPPPHLAPPHTLFCLLDPCTVKCAHIVVSQHRCAPISSLPPGYTRALVAVAALPLPISIARVYSGLVTVRAVAPPSSRPSLPPPYSSPPPTMTRPCHPQLPLSPPFNSPRGAPKQMRTSFPGSSVHHCKEVECRACASAKHEARAAAAPPHHITSVEIMCAPSPGVTIGLVPQA</sequence>
<evidence type="ECO:0000313" key="2">
    <source>
        <dbReference type="EMBL" id="KAJ7018764.1"/>
    </source>
</evidence>
<evidence type="ECO:0000313" key="3">
    <source>
        <dbReference type="Proteomes" id="UP001218188"/>
    </source>
</evidence>
<name>A0AAD6S0V2_9AGAR</name>
<gene>
    <name evidence="2" type="ORF">C8F04DRAFT_1277237</name>
</gene>
<feature type="compositionally biased region" description="Pro residues" evidence="1">
    <location>
        <begin position="154"/>
        <end position="170"/>
    </location>
</feature>